<feature type="compositionally biased region" description="Basic and acidic residues" evidence="1">
    <location>
        <begin position="137"/>
        <end position="148"/>
    </location>
</feature>
<dbReference type="InterPro" id="IPR009057">
    <property type="entry name" value="Homeodomain-like_sf"/>
</dbReference>
<dbReference type="InterPro" id="IPR001005">
    <property type="entry name" value="SANT/Myb"/>
</dbReference>
<feature type="domain" description="SANT" evidence="2">
    <location>
        <begin position="589"/>
        <end position="640"/>
    </location>
</feature>
<feature type="compositionally biased region" description="Acidic residues" evidence="1">
    <location>
        <begin position="344"/>
        <end position="364"/>
    </location>
</feature>
<feature type="compositionally biased region" description="Basic residues" evidence="1">
    <location>
        <begin position="7"/>
        <end position="24"/>
    </location>
</feature>
<evidence type="ECO:0000313" key="3">
    <source>
        <dbReference type="EMBL" id="CAK7920296.1"/>
    </source>
</evidence>
<evidence type="ECO:0000259" key="2">
    <source>
        <dbReference type="PROSITE" id="PS51293"/>
    </source>
</evidence>
<proteinExistence type="predicted"/>
<feature type="region of interest" description="Disordered" evidence="1">
    <location>
        <begin position="1"/>
        <end position="293"/>
    </location>
</feature>
<feature type="compositionally biased region" description="Low complexity" evidence="1">
    <location>
        <begin position="220"/>
        <end position="232"/>
    </location>
</feature>
<feature type="region of interest" description="Disordered" evidence="1">
    <location>
        <begin position="306"/>
        <end position="378"/>
    </location>
</feature>
<feature type="compositionally biased region" description="Basic and acidic residues" evidence="1">
    <location>
        <begin position="489"/>
        <end position="502"/>
    </location>
</feature>
<dbReference type="Pfam" id="PF15963">
    <property type="entry name" value="Myb_DNA-bind_7"/>
    <property type="match status" value="1"/>
</dbReference>
<reference evidence="3 4" key="1">
    <citation type="submission" date="2024-01" db="EMBL/GenBank/DDBJ databases">
        <authorList>
            <consortium name="Genoscope - CEA"/>
            <person name="William W."/>
        </authorList>
    </citation>
    <scope>NUCLEOTIDE SEQUENCE [LARGE SCALE GENOMIC DNA]</scope>
    <source>
        <strain evidence="3 4">29B2s-10</strain>
    </source>
</reference>
<dbReference type="PROSITE" id="PS51293">
    <property type="entry name" value="SANT"/>
    <property type="match status" value="1"/>
</dbReference>
<protein>
    <submittedName>
        <fullName evidence="3">Transcription factor TFIIIB component B</fullName>
    </submittedName>
</protein>
<dbReference type="EMBL" id="OZ004260">
    <property type="protein sequence ID" value="CAK7920296.1"/>
    <property type="molecule type" value="Genomic_DNA"/>
</dbReference>
<dbReference type="Proteomes" id="UP001497600">
    <property type="component" value="Chromosome H"/>
</dbReference>
<feature type="region of interest" description="Disordered" evidence="1">
    <location>
        <begin position="485"/>
        <end position="538"/>
    </location>
</feature>
<accession>A0ABP0EJ21</accession>
<dbReference type="CDD" id="cd00167">
    <property type="entry name" value="SANT"/>
    <property type="match status" value="1"/>
</dbReference>
<dbReference type="InterPro" id="IPR017884">
    <property type="entry name" value="SANT_dom"/>
</dbReference>
<feature type="compositionally biased region" description="Basic residues" evidence="1">
    <location>
        <begin position="233"/>
        <end position="247"/>
    </location>
</feature>
<sequence length="752" mass="84159">MSSVVKKGSRFMPKLKKQPLKKKSVTPLTPPTTQKEESSQPSQPIEESKPETQEEQDEAEDKFQDAVSSPRVDFRFAKSSTAKATTEDIDPMDTSSKISPGPGGLLPGSALQIPGKDSSNDAAVSSGDDDDDEDRDYGDNDIFKKPEDNITSTAKFRRQSSIQMQRRLSGITPSIIRHRSGSISHTPTPFGSVPPESPRGSISGSAGGSVNGSISGQSQAPPAIKIGIPISKPSKRRKSSSIARLKRNSFLSNATASVIGVPKEPTPEEPAEVEEPPRERKRKFSVGVDPSTQKLTKYRISSNIAAILNHDDVSDDEEDTNKSKDDGGVEGTNKGTAVIAENVNENDEGNVEEVEEEQNDEGETEGVNTGRKKTRSVTKNITVKQEKISKKIDSIPKKPKAKRPVAKKLEQLKIVQGKLTATIESMTQVPRSFKDEDPKDLEEVTISEEKMKMSDLCQPSFYIGKPGTRYQKVLEAEEHIQKKKIERRKARELARESKKSLEEVTGEALEEQEREKKKDLFGEGGALAGLDQTPSNNGIQLKLVGGQLEVDPESTSVDRHLHNANLGKDREEANPFNNPITSSSYSKRKYTDRWSDDEVKEFYKALSTWGTDFTFIAQLFPHRTRKQIKSKFNLEERKHPEIVELALRRKLPADFDKYCEEANKSFLSLDEYNAQLTEIQVIHKKDMEQFENDRKKAKEEEKVRERQLEIERKTGTKSMTRAEKVRELRRNETVLGSIEDVKKQRDDEIPKA</sequence>
<dbReference type="Gene3D" id="1.10.10.60">
    <property type="entry name" value="Homeodomain-like"/>
    <property type="match status" value="1"/>
</dbReference>
<evidence type="ECO:0000256" key="1">
    <source>
        <dbReference type="SAM" id="MobiDB-lite"/>
    </source>
</evidence>
<feature type="compositionally biased region" description="Basic and acidic residues" evidence="1">
    <location>
        <begin position="511"/>
        <end position="521"/>
    </location>
</feature>
<gene>
    <name evidence="3" type="primary">BDP1</name>
    <name evidence="3" type="ORF">CAAN4_H00892</name>
</gene>
<dbReference type="InterPro" id="IPR039467">
    <property type="entry name" value="TFIIIB_B''_Myb"/>
</dbReference>
<keyword evidence="4" id="KW-1185">Reference proteome</keyword>
<feature type="compositionally biased region" description="Polar residues" evidence="1">
    <location>
        <begin position="149"/>
        <end position="166"/>
    </location>
</feature>
<organism evidence="3 4">
    <name type="scientific">[Candida] anglica</name>
    <dbReference type="NCBI Taxonomy" id="148631"/>
    <lineage>
        <taxon>Eukaryota</taxon>
        <taxon>Fungi</taxon>
        <taxon>Dikarya</taxon>
        <taxon>Ascomycota</taxon>
        <taxon>Saccharomycotina</taxon>
        <taxon>Pichiomycetes</taxon>
        <taxon>Debaryomycetaceae</taxon>
        <taxon>Kurtzmaniella</taxon>
    </lineage>
</organism>
<dbReference type="SMART" id="SM00717">
    <property type="entry name" value="SANT"/>
    <property type="match status" value="1"/>
</dbReference>
<feature type="region of interest" description="Disordered" evidence="1">
    <location>
        <begin position="692"/>
        <end position="722"/>
    </location>
</feature>
<dbReference type="PANTHER" id="PTHR22929">
    <property type="entry name" value="RNA POLYMERASE III TRANSCRIPTION INITIATION FACTOR B"/>
    <property type="match status" value="1"/>
</dbReference>
<dbReference type="PANTHER" id="PTHR22929:SF0">
    <property type="entry name" value="TRANSCRIPTION FACTOR TFIIIB COMPONENT B'' HOMOLOG"/>
    <property type="match status" value="1"/>
</dbReference>
<dbReference type="SUPFAM" id="SSF46689">
    <property type="entry name" value="Homeodomain-like"/>
    <property type="match status" value="1"/>
</dbReference>
<evidence type="ECO:0000313" key="4">
    <source>
        <dbReference type="Proteomes" id="UP001497600"/>
    </source>
</evidence>
<feature type="compositionally biased region" description="Acidic residues" evidence="1">
    <location>
        <begin position="127"/>
        <end position="136"/>
    </location>
</feature>
<name>A0ABP0EJ21_9ASCO</name>